<dbReference type="InterPro" id="IPR001320">
    <property type="entry name" value="Iontro_rcpt_C"/>
</dbReference>
<evidence type="ECO:0000256" key="9">
    <source>
        <dbReference type="ARBA" id="ARBA00023180"/>
    </source>
</evidence>
<evidence type="ECO:0000256" key="4">
    <source>
        <dbReference type="ARBA" id="ARBA00022692"/>
    </source>
</evidence>
<keyword evidence="4 12" id="KW-0812">Transmembrane</keyword>
<keyword evidence="7 12" id="KW-0472">Membrane</keyword>
<feature type="domain" description="Ionotropic glutamate receptor L-glutamate and glycine-binding" evidence="15">
    <location>
        <begin position="241"/>
        <end position="301"/>
    </location>
</feature>
<dbReference type="SUPFAM" id="SSF53850">
    <property type="entry name" value="Periplasmic binding protein-like II"/>
    <property type="match status" value="1"/>
</dbReference>
<accession>A0AAN8JZK7</accession>
<dbReference type="GO" id="GO:0005886">
    <property type="term" value="C:plasma membrane"/>
    <property type="evidence" value="ECO:0007669"/>
    <property type="project" value="UniProtKB-SubCell"/>
</dbReference>
<keyword evidence="6" id="KW-0406">Ion transport</keyword>
<dbReference type="InterPro" id="IPR052192">
    <property type="entry name" value="Insect_Ionotropic_Sensory_Rcpt"/>
</dbReference>
<keyword evidence="9" id="KW-0325">Glycoprotein</keyword>
<evidence type="ECO:0000256" key="1">
    <source>
        <dbReference type="ARBA" id="ARBA00004651"/>
    </source>
</evidence>
<evidence type="ECO:0000256" key="2">
    <source>
        <dbReference type="ARBA" id="ARBA00022448"/>
    </source>
</evidence>
<keyword evidence="13" id="KW-0732">Signal</keyword>
<feature type="chain" id="PRO_5043011731" evidence="13">
    <location>
        <begin position="25"/>
        <end position="649"/>
    </location>
</feature>
<keyword evidence="11" id="KW-0407">Ion channel</keyword>
<dbReference type="PANTHER" id="PTHR42643">
    <property type="entry name" value="IONOTROPIC RECEPTOR 20A-RELATED"/>
    <property type="match status" value="1"/>
</dbReference>
<reference evidence="16 17" key="1">
    <citation type="submission" date="2024-01" db="EMBL/GenBank/DDBJ databases">
        <title>The genome of the rayed Mediterranean limpet Patella caerulea (Linnaeus, 1758).</title>
        <authorList>
            <person name="Anh-Thu Weber A."/>
            <person name="Halstead-Nussloch G."/>
        </authorList>
    </citation>
    <scope>NUCLEOTIDE SEQUENCE [LARGE SCALE GENOMIC DNA]</scope>
    <source>
        <strain evidence="16">AATW-2023a</strain>
        <tissue evidence="16">Whole specimen</tissue>
    </source>
</reference>
<evidence type="ECO:0000256" key="7">
    <source>
        <dbReference type="ARBA" id="ARBA00023136"/>
    </source>
</evidence>
<feature type="transmembrane region" description="Helical" evidence="12">
    <location>
        <begin position="612"/>
        <end position="636"/>
    </location>
</feature>
<keyword evidence="17" id="KW-1185">Reference proteome</keyword>
<evidence type="ECO:0000256" key="5">
    <source>
        <dbReference type="ARBA" id="ARBA00022989"/>
    </source>
</evidence>
<dbReference type="InterPro" id="IPR019594">
    <property type="entry name" value="Glu/Gly-bd"/>
</dbReference>
<keyword evidence="2" id="KW-0813">Transport</keyword>
<evidence type="ECO:0000313" key="17">
    <source>
        <dbReference type="Proteomes" id="UP001347796"/>
    </source>
</evidence>
<dbReference type="Pfam" id="PF10613">
    <property type="entry name" value="Lig_chan-Glu_bd"/>
    <property type="match status" value="1"/>
</dbReference>
<evidence type="ECO:0000256" key="13">
    <source>
        <dbReference type="SAM" id="SignalP"/>
    </source>
</evidence>
<feature type="domain" description="Ionotropic glutamate receptor C-terminal" evidence="14">
    <location>
        <begin position="231"/>
        <end position="591"/>
    </location>
</feature>
<evidence type="ECO:0000256" key="3">
    <source>
        <dbReference type="ARBA" id="ARBA00022475"/>
    </source>
</evidence>
<evidence type="ECO:0000259" key="15">
    <source>
        <dbReference type="SMART" id="SM00918"/>
    </source>
</evidence>
<evidence type="ECO:0000256" key="8">
    <source>
        <dbReference type="ARBA" id="ARBA00023170"/>
    </source>
</evidence>
<comment type="subcellular location">
    <subcellularLocation>
        <location evidence="1">Cell membrane</location>
        <topology evidence="1">Multi-pass membrane protein</topology>
    </subcellularLocation>
</comment>
<evidence type="ECO:0000313" key="16">
    <source>
        <dbReference type="EMBL" id="KAK6186781.1"/>
    </source>
</evidence>
<dbReference type="SMART" id="SM00918">
    <property type="entry name" value="Lig_chan-Glu_bd"/>
    <property type="match status" value="1"/>
</dbReference>
<dbReference type="GO" id="GO:0050906">
    <property type="term" value="P:detection of stimulus involved in sensory perception"/>
    <property type="evidence" value="ECO:0007669"/>
    <property type="project" value="UniProtKB-ARBA"/>
</dbReference>
<dbReference type="EMBL" id="JAZGQO010000005">
    <property type="protein sequence ID" value="KAK6186781.1"/>
    <property type="molecule type" value="Genomic_DNA"/>
</dbReference>
<organism evidence="16 17">
    <name type="scientific">Patella caerulea</name>
    <name type="common">Rayed Mediterranean limpet</name>
    <dbReference type="NCBI Taxonomy" id="87958"/>
    <lineage>
        <taxon>Eukaryota</taxon>
        <taxon>Metazoa</taxon>
        <taxon>Spiralia</taxon>
        <taxon>Lophotrochozoa</taxon>
        <taxon>Mollusca</taxon>
        <taxon>Gastropoda</taxon>
        <taxon>Patellogastropoda</taxon>
        <taxon>Patelloidea</taxon>
        <taxon>Patellidae</taxon>
        <taxon>Patella</taxon>
    </lineage>
</organism>
<proteinExistence type="predicted"/>
<feature type="transmembrane region" description="Helical" evidence="12">
    <location>
        <begin position="357"/>
        <end position="376"/>
    </location>
</feature>
<dbReference type="Gene3D" id="1.10.287.70">
    <property type="match status" value="1"/>
</dbReference>
<evidence type="ECO:0000259" key="14">
    <source>
        <dbReference type="SMART" id="SM00079"/>
    </source>
</evidence>
<sequence length="649" mass="74042">MASFCPRSYLVFGMFCFWMNTISCIDLSFMTFEPCEFDGTRANNSSCCMESVLRNLCLVQRLDNWDNVAILYDTSNSQKMVNTFLSHCADVKTTLFDVTDMTSILIRSMLLTLYGMKSDGARIILMPGTQTLQILKIVNDLDINSNRTTNYRTNSKWIILCHEKVKTSFAKLTFNLVNVLIMGCFNGKFEIYTILQNAAFKLTCWENEIDVTSCKTDHFFPSFRYRLNGRHILIGTIESTSYFDLEVNDHNKTVYSGMVVQLAEMIAQTLNFTFSFVQPHDCKWGLEVNGVWEGMIGQLVRQEVDLVIADLAATSDRMEVVDFIFPAYLIQNIGLLYQNWEQPESNWSKVFSPLHAYVYYCVLGAIIAVGIIIVLFDRRSSNEASINPISPSYVVYIIFSLVGLVLLRDNKFWPKKESVRILVAFFWIFCVVLSAAYVGNLTAKLAETKENKAFNSLGELVKLEDWKWGSSDELTQEIIRKDTSPVVQELWEGMVRFNQSDPSVLLLDPSYHLDRLILKNDKYAYIVFDAKYFAYNQKECLFELFNDGLGSLNVAMAVTKDSYLKSDLERVMLELSKTGLLEKLEEDHYTDNRPLSCQTTVKSKRIVRMSDMTGTVLVSAIGLGVALVVLVLEMIIKYVVKGNNIIKIL</sequence>
<dbReference type="AlphaFoldDB" id="A0AAN8JZK7"/>
<dbReference type="Pfam" id="PF00060">
    <property type="entry name" value="Lig_chan"/>
    <property type="match status" value="1"/>
</dbReference>
<evidence type="ECO:0000256" key="10">
    <source>
        <dbReference type="ARBA" id="ARBA00023286"/>
    </source>
</evidence>
<name>A0AAN8JZK7_PATCE</name>
<evidence type="ECO:0000256" key="6">
    <source>
        <dbReference type="ARBA" id="ARBA00023065"/>
    </source>
</evidence>
<dbReference type="Gene3D" id="3.40.190.10">
    <property type="entry name" value="Periplasmic binding protein-like II"/>
    <property type="match status" value="1"/>
</dbReference>
<keyword evidence="5 12" id="KW-1133">Transmembrane helix</keyword>
<feature type="transmembrane region" description="Helical" evidence="12">
    <location>
        <begin position="419"/>
        <end position="439"/>
    </location>
</feature>
<feature type="signal peptide" evidence="13">
    <location>
        <begin position="1"/>
        <end position="24"/>
    </location>
</feature>
<dbReference type="PANTHER" id="PTHR42643:SF24">
    <property type="entry name" value="IONOTROPIC RECEPTOR 60A"/>
    <property type="match status" value="1"/>
</dbReference>
<protein>
    <submittedName>
        <fullName evidence="16">Uncharacterized protein</fullName>
    </submittedName>
</protein>
<feature type="transmembrane region" description="Helical" evidence="12">
    <location>
        <begin position="388"/>
        <end position="407"/>
    </location>
</feature>
<gene>
    <name evidence="16" type="ORF">SNE40_006056</name>
</gene>
<dbReference type="SMART" id="SM00079">
    <property type="entry name" value="PBPe"/>
    <property type="match status" value="1"/>
</dbReference>
<dbReference type="Proteomes" id="UP001347796">
    <property type="component" value="Unassembled WGS sequence"/>
</dbReference>
<comment type="caution">
    <text evidence="16">The sequence shown here is derived from an EMBL/GenBank/DDBJ whole genome shotgun (WGS) entry which is preliminary data.</text>
</comment>
<keyword evidence="8" id="KW-0675">Receptor</keyword>
<evidence type="ECO:0000256" key="12">
    <source>
        <dbReference type="SAM" id="Phobius"/>
    </source>
</evidence>
<keyword evidence="10" id="KW-1071">Ligand-gated ion channel</keyword>
<dbReference type="GO" id="GO:0015276">
    <property type="term" value="F:ligand-gated monoatomic ion channel activity"/>
    <property type="evidence" value="ECO:0007669"/>
    <property type="project" value="InterPro"/>
</dbReference>
<keyword evidence="3" id="KW-1003">Cell membrane</keyword>
<evidence type="ECO:0000256" key="11">
    <source>
        <dbReference type="ARBA" id="ARBA00023303"/>
    </source>
</evidence>